<feature type="region of interest" description="Disordered" evidence="1">
    <location>
        <begin position="336"/>
        <end position="451"/>
    </location>
</feature>
<sequence>MLGEEKGEEEEKKKKKKVVLAAPGGGVSGSACWRRSVRSEGWASPSLSISVPCSPKSSPCNYVQDFMHPASDRPPSTTVASLIMPPPPSSKAGSNRRRQILINPNTGHLEPGPSENSETESSCSGETNSPLKDNNTQASDRALKLKLKLPLDINASSTSSSLGIKRSSSEVYHDGARKIPKLILSVKDKTVKITEKAVATSGSKKTPIGEEPEKDLKKFKCKSPVSAVPSTSIPSPYLQTSSSSSDDASFRKIKKANKNTVKNNNDRVANWTKTYNVDLISESNDRDSWKEVLDSRVKPIPLDSDLDMDYSTNSHHRLTDSQKSVINGYDKSVDIIKQGNDNENDSSFSNPNNKPNHSGGGGEIDSPSLPRGEDHHGHLGEDSGIESMDALSEKSPNQGDGDDRDLKDGSISLPPPPPPPLLPPDSTSPVISEILDNSSSSTNRRSSNNSSIEALKEKGCVIEKLKSAEQSSNNADISSRLLHNIGENMESKLVATSIKTGMPPSVPIGAKMVPVKLVTVSGEGNLRLVRVSPVKNSSENISASHGTRTVVIKSSMLKAAAGNPSFFNPSLISKISSTSLSHPQPITTIESKVPPNSSTVCLFPLKTKDSGTLFEDKDNLDNGFNLYKPKIGKNPDDAIQTIKDSREDAQEDSKSSKEESLTKTNNPLKSGSLASSVEVNASHVRNEIPNEKNSSSSETVLKDV</sequence>
<dbReference type="EMBL" id="HACA01000572">
    <property type="protein sequence ID" value="CDW17933.1"/>
    <property type="molecule type" value="Transcribed_RNA"/>
</dbReference>
<dbReference type="PROSITE" id="PS51257">
    <property type="entry name" value="PROKAR_LIPOPROTEIN"/>
    <property type="match status" value="1"/>
</dbReference>
<evidence type="ECO:0000256" key="1">
    <source>
        <dbReference type="SAM" id="MobiDB-lite"/>
    </source>
</evidence>
<protein>
    <submittedName>
        <fullName evidence="2">Uncharacterized protein</fullName>
    </submittedName>
</protein>
<feature type="compositionally biased region" description="Basic and acidic residues" evidence="1">
    <location>
        <begin position="645"/>
        <end position="661"/>
    </location>
</feature>
<accession>A0A0K2SX44</accession>
<proteinExistence type="predicted"/>
<feature type="region of interest" description="Disordered" evidence="1">
    <location>
        <begin position="1"/>
        <end position="33"/>
    </location>
</feature>
<feature type="compositionally biased region" description="Polar residues" evidence="1">
    <location>
        <begin position="662"/>
        <end position="679"/>
    </location>
</feature>
<dbReference type="AlphaFoldDB" id="A0A0K2SX44"/>
<feature type="compositionally biased region" description="Pro residues" evidence="1">
    <location>
        <begin position="413"/>
        <end position="423"/>
    </location>
</feature>
<organism evidence="2">
    <name type="scientific">Lepeophtheirus salmonis</name>
    <name type="common">Salmon louse</name>
    <name type="synonym">Caligus salmonis</name>
    <dbReference type="NCBI Taxonomy" id="72036"/>
    <lineage>
        <taxon>Eukaryota</taxon>
        <taxon>Metazoa</taxon>
        <taxon>Ecdysozoa</taxon>
        <taxon>Arthropoda</taxon>
        <taxon>Crustacea</taxon>
        <taxon>Multicrustacea</taxon>
        <taxon>Hexanauplia</taxon>
        <taxon>Copepoda</taxon>
        <taxon>Siphonostomatoida</taxon>
        <taxon>Caligidae</taxon>
        <taxon>Lepeophtheirus</taxon>
    </lineage>
</organism>
<feature type="compositionally biased region" description="Low complexity" evidence="1">
    <location>
        <begin position="437"/>
        <end position="451"/>
    </location>
</feature>
<feature type="compositionally biased region" description="Polar residues" evidence="1">
    <location>
        <begin position="228"/>
        <end position="240"/>
    </location>
</feature>
<feature type="region of interest" description="Disordered" evidence="1">
    <location>
        <begin position="198"/>
        <end position="250"/>
    </location>
</feature>
<feature type="region of interest" description="Disordered" evidence="1">
    <location>
        <begin position="645"/>
        <end position="704"/>
    </location>
</feature>
<reference evidence="2" key="1">
    <citation type="submission" date="2014-05" db="EMBL/GenBank/DDBJ databases">
        <authorList>
            <person name="Chronopoulou M."/>
        </authorList>
    </citation>
    <scope>NUCLEOTIDE SEQUENCE</scope>
    <source>
        <tissue evidence="2">Whole organism</tissue>
    </source>
</reference>
<feature type="compositionally biased region" description="Polar residues" evidence="1">
    <location>
        <begin position="691"/>
        <end position="704"/>
    </location>
</feature>
<evidence type="ECO:0000313" key="2">
    <source>
        <dbReference type="EMBL" id="CDW17932.1"/>
    </source>
</evidence>
<dbReference type="EMBL" id="HACA01000571">
    <property type="protein sequence ID" value="CDW17932.1"/>
    <property type="molecule type" value="Transcribed_RNA"/>
</dbReference>
<name>A0A0K2SX44_LEPSM</name>
<feature type="compositionally biased region" description="Basic and acidic residues" evidence="1">
    <location>
        <begin position="371"/>
        <end position="381"/>
    </location>
</feature>
<feature type="region of interest" description="Disordered" evidence="1">
    <location>
        <begin position="64"/>
        <end position="139"/>
    </location>
</feature>
<feature type="compositionally biased region" description="Polar residues" evidence="1">
    <location>
        <begin position="114"/>
        <end position="139"/>
    </location>
</feature>
<feature type="compositionally biased region" description="Polar residues" evidence="1">
    <location>
        <begin position="339"/>
        <end position="356"/>
    </location>
</feature>
<dbReference type="OrthoDB" id="5967287at2759"/>